<evidence type="ECO:0000313" key="2">
    <source>
        <dbReference type="EMBL" id="VFR76675.1"/>
    </source>
</evidence>
<evidence type="ECO:0000313" key="3">
    <source>
        <dbReference type="EMBL" id="VFR97560.1"/>
    </source>
</evidence>
<dbReference type="EMBL" id="CAADIZ010000045">
    <property type="protein sequence ID" value="VFS28048.1"/>
    <property type="molecule type" value="Genomic_DNA"/>
</dbReference>
<dbReference type="AlphaFoldDB" id="A0A484XW09"/>
<evidence type="ECO:0000313" key="4">
    <source>
        <dbReference type="EMBL" id="VFS28048.1"/>
    </source>
</evidence>
<accession>A0A484XW09</accession>
<dbReference type="EMBL" id="CAADIK010000040">
    <property type="protein sequence ID" value="VFR76675.1"/>
    <property type="molecule type" value="Genomic_DNA"/>
</dbReference>
<evidence type="ECO:0000313" key="1">
    <source>
        <dbReference type="EMBL" id="VFR53707.1"/>
    </source>
</evidence>
<dbReference type="EMBL" id="CAADII010000013">
    <property type="protein sequence ID" value="VFR53707.1"/>
    <property type="molecule type" value="Genomic_DNA"/>
</dbReference>
<reference evidence="4" key="1">
    <citation type="submission" date="2019-03" db="EMBL/GenBank/DDBJ databases">
        <authorList>
            <person name="Danneels B."/>
        </authorList>
    </citation>
    <scope>NUCLEOTIDE SEQUENCE</scope>
</reference>
<proteinExistence type="predicted"/>
<dbReference type="EMBL" id="CAADIP010000053">
    <property type="protein sequence ID" value="VFR97560.1"/>
    <property type="molecule type" value="Genomic_DNA"/>
</dbReference>
<sequence>MQVHGSLVLCGPRRFFPPAWPVNAAWESLHRPASSCRTLKPYATKYAK</sequence>
<organism evidence="4">
    <name type="scientific">plant metagenome</name>
    <dbReference type="NCBI Taxonomy" id="1297885"/>
    <lineage>
        <taxon>unclassified sequences</taxon>
        <taxon>metagenomes</taxon>
        <taxon>organismal metagenomes</taxon>
    </lineage>
</organism>
<gene>
    <name evidence="1" type="ORF">BRI6_0671</name>
    <name evidence="2" type="ORF">BRI9_0727</name>
    <name evidence="3" type="ORF">IVO3_0726</name>
    <name evidence="4" type="ORF">RAN7_0666</name>
</gene>
<name>A0A484XW09_9ZZZZ</name>
<protein>
    <submittedName>
        <fullName evidence="4">Uncharacterized protein</fullName>
    </submittedName>
</protein>